<dbReference type="HOGENOM" id="CLU_2645659_0_0_2"/>
<dbReference type="AlphaFoldDB" id="D9Q1D0"/>
<organism evidence="1 2">
    <name type="scientific">Acidilobus saccharovorans (strain DSM 16705 / JCM 18335 / VKM B-2471 / 345-15)</name>
    <dbReference type="NCBI Taxonomy" id="666510"/>
    <lineage>
        <taxon>Archaea</taxon>
        <taxon>Thermoproteota</taxon>
        <taxon>Thermoprotei</taxon>
        <taxon>Acidilobales</taxon>
        <taxon>Acidilobaceae</taxon>
        <taxon>Acidilobus</taxon>
    </lineage>
</organism>
<dbReference type="EMBL" id="CP001742">
    <property type="protein sequence ID" value="ADL19118.1"/>
    <property type="molecule type" value="Genomic_DNA"/>
</dbReference>
<accession>D9Q1D0</accession>
<proteinExistence type="predicted"/>
<protein>
    <submittedName>
        <fullName evidence="1">Uncharacterized protein</fullName>
    </submittedName>
</protein>
<evidence type="ECO:0000313" key="1">
    <source>
        <dbReference type="EMBL" id="ADL19118.1"/>
    </source>
</evidence>
<dbReference type="InParanoid" id="D9Q1D0"/>
<name>D9Q1D0_ACIS3</name>
<keyword evidence="2" id="KW-1185">Reference proteome</keyword>
<gene>
    <name evidence="1" type="ordered locus">ASAC_0712</name>
</gene>
<sequence>MRLLLLVVLLAAAGGLGVTAHVALGHGLFLVHLLRVVHVIHAAGRAGPRGPVTSSGPSNLLISRTLTGIAVLPRAG</sequence>
<dbReference type="RefSeq" id="WP_013266630.1">
    <property type="nucleotide sequence ID" value="NC_014374.1"/>
</dbReference>
<reference evidence="1 2" key="1">
    <citation type="journal article" date="2010" name="Appl. Environ. Microbiol.">
        <title>The genome sequence of the crenarchaeon Acidilobus saccharovorans supports a new order, Acidilobales, and suggests an important ecological role in terrestrial acidic hot springs.</title>
        <authorList>
            <person name="Mardanov A.V."/>
            <person name="Svetlitchnyi V.A."/>
            <person name="Beletsky A.V."/>
            <person name="Prokofeva M.I."/>
            <person name="Bonch-Osmolovskaya E.A."/>
            <person name="Ravin N.V."/>
            <person name="Skryabin K.G."/>
        </authorList>
    </citation>
    <scope>NUCLEOTIDE SEQUENCE [LARGE SCALE GENOMIC DNA]</scope>
    <source>
        <strain evidence="2">DSM 16705 / JCM 18335 / VKM B-2471 / 345-15</strain>
    </source>
</reference>
<dbReference type="Proteomes" id="UP000000346">
    <property type="component" value="Chromosome"/>
</dbReference>
<dbReference type="KEGG" id="asc:ASAC_0712"/>
<evidence type="ECO:0000313" key="2">
    <source>
        <dbReference type="Proteomes" id="UP000000346"/>
    </source>
</evidence>
<dbReference type="STRING" id="666510.ASAC_0712"/>
<dbReference type="GeneID" id="9498945"/>